<dbReference type="EMBL" id="JATAAI010000038">
    <property type="protein sequence ID" value="KAK1734577.1"/>
    <property type="molecule type" value="Genomic_DNA"/>
</dbReference>
<evidence type="ECO:0000313" key="2">
    <source>
        <dbReference type="EMBL" id="KAK1734579.1"/>
    </source>
</evidence>
<organism evidence="1 3">
    <name type="scientific">Skeletonema marinoi</name>
    <dbReference type="NCBI Taxonomy" id="267567"/>
    <lineage>
        <taxon>Eukaryota</taxon>
        <taxon>Sar</taxon>
        <taxon>Stramenopiles</taxon>
        <taxon>Ochrophyta</taxon>
        <taxon>Bacillariophyta</taxon>
        <taxon>Coscinodiscophyceae</taxon>
        <taxon>Thalassiosirophycidae</taxon>
        <taxon>Thalassiosirales</taxon>
        <taxon>Skeletonemataceae</taxon>
        <taxon>Skeletonema</taxon>
        <taxon>Skeletonema marinoi-dohrnii complex</taxon>
    </lineage>
</organism>
<keyword evidence="3" id="KW-1185">Reference proteome</keyword>
<proteinExistence type="predicted"/>
<feature type="non-terminal residue" evidence="1">
    <location>
        <position position="1"/>
    </location>
</feature>
<protein>
    <submittedName>
        <fullName evidence="1">Uncharacterized protein</fullName>
    </submittedName>
</protein>
<sequence length="74" mass="8698">MSERTKNGRQNYVMRFYLDSLKSAILATCPIRFAFCLFRCCSKLICTGCAYANFLREIENKVLRSKCPFCRQLR</sequence>
<dbReference type="AlphaFoldDB" id="A0AAD9D5I3"/>
<gene>
    <name evidence="1" type="ORF">QTG54_014825</name>
    <name evidence="2" type="ORF">QTG54_014827</name>
</gene>
<name>A0AAD9D5I3_9STRA</name>
<dbReference type="Proteomes" id="UP001224775">
    <property type="component" value="Unassembled WGS sequence"/>
</dbReference>
<comment type="caution">
    <text evidence="1">The sequence shown here is derived from an EMBL/GenBank/DDBJ whole genome shotgun (WGS) entry which is preliminary data.</text>
</comment>
<dbReference type="EMBL" id="JATAAI010000038">
    <property type="protein sequence ID" value="KAK1734579.1"/>
    <property type="molecule type" value="Genomic_DNA"/>
</dbReference>
<evidence type="ECO:0000313" key="3">
    <source>
        <dbReference type="Proteomes" id="UP001224775"/>
    </source>
</evidence>
<evidence type="ECO:0000313" key="1">
    <source>
        <dbReference type="EMBL" id="KAK1734577.1"/>
    </source>
</evidence>
<reference evidence="1" key="1">
    <citation type="submission" date="2023-06" db="EMBL/GenBank/DDBJ databases">
        <title>Survivors Of The Sea: Transcriptome response of Skeletonema marinoi to long-term dormancy.</title>
        <authorList>
            <person name="Pinder M.I.M."/>
            <person name="Kourtchenko O."/>
            <person name="Robertson E.K."/>
            <person name="Larsson T."/>
            <person name="Maumus F."/>
            <person name="Osuna-Cruz C.M."/>
            <person name="Vancaester E."/>
            <person name="Stenow R."/>
            <person name="Vandepoele K."/>
            <person name="Ploug H."/>
            <person name="Bruchert V."/>
            <person name="Godhe A."/>
            <person name="Topel M."/>
        </authorList>
    </citation>
    <scope>NUCLEOTIDE SEQUENCE</scope>
    <source>
        <strain evidence="1">R05AC</strain>
    </source>
</reference>
<accession>A0AAD9D5I3</accession>